<name>A0AAE3KSK2_9BACT</name>
<dbReference type="Gene3D" id="3.10.180.10">
    <property type="entry name" value="2,3-Dihydroxybiphenyl 1,2-Dioxygenase, domain 1"/>
    <property type="match status" value="1"/>
</dbReference>
<dbReference type="PANTHER" id="PTHR33993">
    <property type="entry name" value="GLYOXALASE-RELATED"/>
    <property type="match status" value="1"/>
</dbReference>
<dbReference type="InterPro" id="IPR004360">
    <property type="entry name" value="Glyas_Fos-R_dOase_dom"/>
</dbReference>
<dbReference type="Proteomes" id="UP001204144">
    <property type="component" value="Unassembled WGS sequence"/>
</dbReference>
<dbReference type="AlphaFoldDB" id="A0AAE3KSK2"/>
<dbReference type="InterPro" id="IPR037523">
    <property type="entry name" value="VOC_core"/>
</dbReference>
<evidence type="ECO:0000313" key="3">
    <source>
        <dbReference type="Proteomes" id="UP001204144"/>
    </source>
</evidence>
<dbReference type="EMBL" id="RJUF01000013">
    <property type="protein sequence ID" value="MCP9762669.1"/>
    <property type="molecule type" value="Genomic_DNA"/>
</dbReference>
<dbReference type="PANTHER" id="PTHR33993:SF14">
    <property type="entry name" value="GB|AAF24581.1"/>
    <property type="match status" value="1"/>
</dbReference>
<evidence type="ECO:0000259" key="1">
    <source>
        <dbReference type="PROSITE" id="PS51819"/>
    </source>
</evidence>
<accession>A0AAE3KSK2</accession>
<dbReference type="InterPro" id="IPR029068">
    <property type="entry name" value="Glyas_Bleomycin-R_OHBP_Dase"/>
</dbReference>
<proteinExistence type="predicted"/>
<evidence type="ECO:0000313" key="2">
    <source>
        <dbReference type="EMBL" id="MCP9762669.1"/>
    </source>
</evidence>
<dbReference type="Pfam" id="PF00903">
    <property type="entry name" value="Glyoxalase"/>
    <property type="match status" value="1"/>
</dbReference>
<dbReference type="RefSeq" id="WP_255036442.1">
    <property type="nucleotide sequence ID" value="NZ_RJUF01000013.1"/>
</dbReference>
<protein>
    <submittedName>
        <fullName evidence="2">VOC family protein</fullName>
    </submittedName>
</protein>
<keyword evidence="3" id="KW-1185">Reference proteome</keyword>
<dbReference type="SUPFAM" id="SSF54593">
    <property type="entry name" value="Glyoxalase/Bleomycin resistance protein/Dihydroxybiphenyl dioxygenase"/>
    <property type="match status" value="1"/>
</dbReference>
<sequence>MQAKGKILWTDLTVENAEQIKEFYGSVVGWTFSEQPVADYVDYNVHNALEPGDECIAGICHKKGSNANIPSQWLNYVIVKNLRESLENCQKLGGKTMDGPRKMGKDMFAVIQDPAGAYLALIEATETAN</sequence>
<reference evidence="2 3" key="1">
    <citation type="submission" date="2018-11" db="EMBL/GenBank/DDBJ databases">
        <title>Novel bacteria species description.</title>
        <authorList>
            <person name="Han J.-H."/>
        </authorList>
    </citation>
    <scope>NUCLEOTIDE SEQUENCE [LARGE SCALE GENOMIC DNA]</scope>
    <source>
        <strain evidence="2 3">KCTC23259</strain>
    </source>
</reference>
<dbReference type="InterPro" id="IPR052164">
    <property type="entry name" value="Anthracycline_SecMetBiosynth"/>
</dbReference>
<feature type="domain" description="VOC" evidence="1">
    <location>
        <begin position="6"/>
        <end position="124"/>
    </location>
</feature>
<organism evidence="2 3">
    <name type="scientific">Lacihabitans soyangensis</name>
    <dbReference type="NCBI Taxonomy" id="869394"/>
    <lineage>
        <taxon>Bacteria</taxon>
        <taxon>Pseudomonadati</taxon>
        <taxon>Bacteroidota</taxon>
        <taxon>Cytophagia</taxon>
        <taxon>Cytophagales</taxon>
        <taxon>Leadbetterellaceae</taxon>
        <taxon>Lacihabitans</taxon>
    </lineage>
</organism>
<comment type="caution">
    <text evidence="2">The sequence shown here is derived from an EMBL/GenBank/DDBJ whole genome shotgun (WGS) entry which is preliminary data.</text>
</comment>
<gene>
    <name evidence="2" type="ORF">EGI31_06850</name>
</gene>
<dbReference type="PROSITE" id="PS51819">
    <property type="entry name" value="VOC"/>
    <property type="match status" value="1"/>
</dbReference>
<dbReference type="CDD" id="cd07247">
    <property type="entry name" value="SgaA_N_like"/>
    <property type="match status" value="1"/>
</dbReference>